<dbReference type="InterPro" id="IPR010559">
    <property type="entry name" value="Sig_transdc_His_kin_internal"/>
</dbReference>
<dbReference type="GO" id="GO:0005524">
    <property type="term" value="F:ATP binding"/>
    <property type="evidence" value="ECO:0007669"/>
    <property type="project" value="UniProtKB-KW"/>
</dbReference>
<dbReference type="PANTHER" id="PTHR34220:SF7">
    <property type="entry name" value="SENSOR HISTIDINE KINASE YPDA"/>
    <property type="match status" value="1"/>
</dbReference>
<evidence type="ECO:0000256" key="11">
    <source>
        <dbReference type="ARBA" id="ARBA00022989"/>
    </source>
</evidence>
<keyword evidence="12" id="KW-0902">Two-component regulatory system</keyword>
<keyword evidence="10" id="KW-0067">ATP-binding</keyword>
<dbReference type="InterPro" id="IPR036890">
    <property type="entry name" value="HATPase_C_sf"/>
</dbReference>
<dbReference type="InterPro" id="IPR029016">
    <property type="entry name" value="GAF-like_dom_sf"/>
</dbReference>
<evidence type="ECO:0000256" key="5">
    <source>
        <dbReference type="ARBA" id="ARBA00022553"/>
    </source>
</evidence>
<keyword evidence="8" id="KW-0547">Nucleotide-binding</keyword>
<dbReference type="SUPFAM" id="SSF55781">
    <property type="entry name" value="GAF domain-like"/>
    <property type="match status" value="1"/>
</dbReference>
<keyword evidence="9 16" id="KW-0418">Kinase</keyword>
<dbReference type="InterPro" id="IPR004358">
    <property type="entry name" value="Sig_transdc_His_kin-like_C"/>
</dbReference>
<dbReference type="AlphaFoldDB" id="A0A845QY51"/>
<dbReference type="SMART" id="SM00387">
    <property type="entry name" value="HATPase_c"/>
    <property type="match status" value="1"/>
</dbReference>
<dbReference type="Pfam" id="PF06580">
    <property type="entry name" value="His_kinase"/>
    <property type="match status" value="1"/>
</dbReference>
<feature type="transmembrane region" description="Helical" evidence="14">
    <location>
        <begin position="137"/>
        <end position="159"/>
    </location>
</feature>
<dbReference type="Gene3D" id="3.30.450.40">
    <property type="match status" value="1"/>
</dbReference>
<sequence>MVFYILGSLINSISIIAILSFILSKVSVVRQLISKKESNYIDKFIFSIFFGILGIVGTYSGIPVDGALANSRIIGVFVGGLFGGPFVGMMSGLIAGIHRWSIDIGGFTALACAISTTVEGIMAGMLSKKFFSSNNKWLFSLFFGAIAEVIQMIIIITVATPLSEAINLVSIIGIPMIIANGIGISITIAIVNSVLKDKEREGAFQAERALKIANETLPYFRQGFNIETSKKIADIIYDMTSFKAVSLTNRDIILAHKGEGEDHHCAENKIKTDLTKQVIYSGKYKIANNSIEILCKKNKCKLRSAIIVPLKEGEKIVGTLKLYKTRENSISPVDVKLALGLGSLFSTQIELRRIEEYKELATKSELTALQAQINPHFLFNAINTIVSLIRTKPDRARELLLHLGFYFRKNLYKTEELVTLSTELEHVKSYLEIEQARFGDKLDIKFNIEKNLEVKIPPLLIQPIVENSIKHGIMNKLEGGEIIISAFSKDEMTQITVEDNGEGIEDKKVKDILSGNINNESIGLLNVHKRIQLIYGSDYGLNIKSDKGMGTEVTILLPKEEVIL</sequence>
<evidence type="ECO:0000256" key="14">
    <source>
        <dbReference type="SAM" id="Phobius"/>
    </source>
</evidence>
<evidence type="ECO:0000256" key="13">
    <source>
        <dbReference type="ARBA" id="ARBA00023136"/>
    </source>
</evidence>
<dbReference type="GO" id="GO:0005886">
    <property type="term" value="C:plasma membrane"/>
    <property type="evidence" value="ECO:0007669"/>
    <property type="project" value="UniProtKB-SubCell"/>
</dbReference>
<feature type="transmembrane region" description="Helical" evidence="14">
    <location>
        <begin position="104"/>
        <end position="125"/>
    </location>
</feature>
<dbReference type="PROSITE" id="PS50109">
    <property type="entry name" value="HIS_KIN"/>
    <property type="match status" value="1"/>
</dbReference>
<feature type="transmembrane region" description="Helical" evidence="14">
    <location>
        <begin position="166"/>
        <end position="191"/>
    </location>
</feature>
<dbReference type="PANTHER" id="PTHR34220">
    <property type="entry name" value="SENSOR HISTIDINE KINASE YPDA"/>
    <property type="match status" value="1"/>
</dbReference>
<proteinExistence type="predicted"/>
<keyword evidence="6" id="KW-0808">Transferase</keyword>
<gene>
    <name evidence="16" type="ORF">D3Z33_00400</name>
</gene>
<accession>A0A845QY51</accession>
<dbReference type="Gene3D" id="3.30.565.10">
    <property type="entry name" value="Histidine kinase-like ATPase, C-terminal domain"/>
    <property type="match status" value="1"/>
</dbReference>
<comment type="subcellular location">
    <subcellularLocation>
        <location evidence="2">Cell membrane</location>
        <topology evidence="2">Multi-pass membrane protein</topology>
    </subcellularLocation>
</comment>
<dbReference type="SUPFAM" id="SSF55874">
    <property type="entry name" value="ATPase domain of HSP90 chaperone/DNA topoisomerase II/histidine kinase"/>
    <property type="match status" value="1"/>
</dbReference>
<evidence type="ECO:0000259" key="15">
    <source>
        <dbReference type="PROSITE" id="PS50109"/>
    </source>
</evidence>
<comment type="catalytic activity">
    <reaction evidence="1">
        <text>ATP + protein L-histidine = ADP + protein N-phospho-L-histidine.</text>
        <dbReference type="EC" id="2.7.13.3"/>
    </reaction>
</comment>
<keyword evidence="4" id="KW-1003">Cell membrane</keyword>
<evidence type="ECO:0000256" key="1">
    <source>
        <dbReference type="ARBA" id="ARBA00000085"/>
    </source>
</evidence>
<protein>
    <recommendedName>
        <fullName evidence="3">histidine kinase</fullName>
        <ecNumber evidence="3">2.7.13.3</ecNumber>
    </recommendedName>
</protein>
<evidence type="ECO:0000313" key="17">
    <source>
        <dbReference type="Proteomes" id="UP000467132"/>
    </source>
</evidence>
<evidence type="ECO:0000256" key="9">
    <source>
        <dbReference type="ARBA" id="ARBA00022777"/>
    </source>
</evidence>
<dbReference type="EMBL" id="QXXA01000001">
    <property type="protein sequence ID" value="NBI05313.1"/>
    <property type="molecule type" value="Genomic_DNA"/>
</dbReference>
<dbReference type="PRINTS" id="PR00344">
    <property type="entry name" value="BCTRLSENSOR"/>
</dbReference>
<evidence type="ECO:0000256" key="12">
    <source>
        <dbReference type="ARBA" id="ARBA00023012"/>
    </source>
</evidence>
<dbReference type="Proteomes" id="UP000467132">
    <property type="component" value="Unassembled WGS sequence"/>
</dbReference>
<dbReference type="GO" id="GO:0000155">
    <property type="term" value="F:phosphorelay sensor kinase activity"/>
    <property type="evidence" value="ECO:0007669"/>
    <property type="project" value="InterPro"/>
</dbReference>
<dbReference type="OrthoDB" id="9809348at2"/>
<dbReference type="InterPro" id="IPR050640">
    <property type="entry name" value="Bact_2-comp_sensor_kinase"/>
</dbReference>
<dbReference type="Pfam" id="PF02518">
    <property type="entry name" value="HATPase_c"/>
    <property type="match status" value="1"/>
</dbReference>
<name>A0A845QY51_9CLOT</name>
<dbReference type="InterPro" id="IPR005467">
    <property type="entry name" value="His_kinase_dom"/>
</dbReference>
<keyword evidence="13 14" id="KW-0472">Membrane</keyword>
<evidence type="ECO:0000256" key="2">
    <source>
        <dbReference type="ARBA" id="ARBA00004651"/>
    </source>
</evidence>
<keyword evidence="17" id="KW-1185">Reference proteome</keyword>
<evidence type="ECO:0000256" key="6">
    <source>
        <dbReference type="ARBA" id="ARBA00022679"/>
    </source>
</evidence>
<comment type="caution">
    <text evidence="16">The sequence shown here is derived from an EMBL/GenBank/DDBJ whole genome shotgun (WGS) entry which is preliminary data.</text>
</comment>
<feature type="domain" description="Histidine kinase" evidence="15">
    <location>
        <begin position="460"/>
        <end position="561"/>
    </location>
</feature>
<feature type="transmembrane region" description="Helical" evidence="14">
    <location>
        <begin position="6"/>
        <end position="23"/>
    </location>
</feature>
<evidence type="ECO:0000256" key="7">
    <source>
        <dbReference type="ARBA" id="ARBA00022692"/>
    </source>
</evidence>
<organism evidence="16 17">
    <name type="scientific">Senegalia massiliensis</name>
    <dbReference type="NCBI Taxonomy" id="1720316"/>
    <lineage>
        <taxon>Bacteria</taxon>
        <taxon>Bacillati</taxon>
        <taxon>Bacillota</taxon>
        <taxon>Clostridia</taxon>
        <taxon>Eubacteriales</taxon>
        <taxon>Clostridiaceae</taxon>
        <taxon>Senegalia</taxon>
    </lineage>
</organism>
<evidence type="ECO:0000256" key="8">
    <source>
        <dbReference type="ARBA" id="ARBA00022741"/>
    </source>
</evidence>
<dbReference type="Pfam" id="PF07694">
    <property type="entry name" value="5TM-5TMR_LYT"/>
    <property type="match status" value="1"/>
</dbReference>
<dbReference type="RefSeq" id="WP_160195827.1">
    <property type="nucleotide sequence ID" value="NZ_QXXA01000001.1"/>
</dbReference>
<keyword evidence="11 14" id="KW-1133">Transmembrane helix</keyword>
<evidence type="ECO:0000256" key="10">
    <source>
        <dbReference type="ARBA" id="ARBA00022840"/>
    </source>
</evidence>
<dbReference type="GO" id="GO:0071555">
    <property type="term" value="P:cell wall organization"/>
    <property type="evidence" value="ECO:0007669"/>
    <property type="project" value="InterPro"/>
</dbReference>
<dbReference type="InterPro" id="IPR003594">
    <property type="entry name" value="HATPase_dom"/>
</dbReference>
<feature type="transmembrane region" description="Helical" evidence="14">
    <location>
        <begin position="44"/>
        <end position="62"/>
    </location>
</feature>
<reference evidence="16 17" key="1">
    <citation type="submission" date="2018-08" db="EMBL/GenBank/DDBJ databases">
        <title>Murine metabolic-syndrome-specific gut microbial biobank.</title>
        <authorList>
            <person name="Liu C."/>
        </authorList>
    </citation>
    <scope>NUCLEOTIDE SEQUENCE [LARGE SCALE GENOMIC DNA]</scope>
    <source>
        <strain evidence="16 17">583</strain>
    </source>
</reference>
<evidence type="ECO:0000256" key="3">
    <source>
        <dbReference type="ARBA" id="ARBA00012438"/>
    </source>
</evidence>
<evidence type="ECO:0000256" key="4">
    <source>
        <dbReference type="ARBA" id="ARBA00022475"/>
    </source>
</evidence>
<feature type="transmembrane region" description="Helical" evidence="14">
    <location>
        <begin position="74"/>
        <end position="97"/>
    </location>
</feature>
<dbReference type="InterPro" id="IPR011620">
    <property type="entry name" value="Sig_transdc_His_kinase_LytS_TM"/>
</dbReference>
<keyword evidence="5" id="KW-0597">Phosphoprotein</keyword>
<dbReference type="EC" id="2.7.13.3" evidence="3"/>
<keyword evidence="7 14" id="KW-0812">Transmembrane</keyword>
<evidence type="ECO:0000313" key="16">
    <source>
        <dbReference type="EMBL" id="NBI05313.1"/>
    </source>
</evidence>